<accession>A0ABR2PL10</accession>
<reference evidence="2 3" key="1">
    <citation type="journal article" date="2024" name="G3 (Bethesda)">
        <title>Genome assembly of Hibiscus sabdariffa L. provides insights into metabolisms of medicinal natural products.</title>
        <authorList>
            <person name="Kim T."/>
        </authorList>
    </citation>
    <scope>NUCLEOTIDE SEQUENCE [LARGE SCALE GENOMIC DNA]</scope>
    <source>
        <strain evidence="2">TK-2024</strain>
        <tissue evidence="2">Old leaves</tissue>
    </source>
</reference>
<name>A0ABR2PL10_9ROSI</name>
<organism evidence="2 3">
    <name type="scientific">Hibiscus sabdariffa</name>
    <name type="common">roselle</name>
    <dbReference type="NCBI Taxonomy" id="183260"/>
    <lineage>
        <taxon>Eukaryota</taxon>
        <taxon>Viridiplantae</taxon>
        <taxon>Streptophyta</taxon>
        <taxon>Embryophyta</taxon>
        <taxon>Tracheophyta</taxon>
        <taxon>Spermatophyta</taxon>
        <taxon>Magnoliopsida</taxon>
        <taxon>eudicotyledons</taxon>
        <taxon>Gunneridae</taxon>
        <taxon>Pentapetalae</taxon>
        <taxon>rosids</taxon>
        <taxon>malvids</taxon>
        <taxon>Malvales</taxon>
        <taxon>Malvaceae</taxon>
        <taxon>Malvoideae</taxon>
        <taxon>Hibiscus</taxon>
    </lineage>
</organism>
<keyword evidence="3" id="KW-1185">Reference proteome</keyword>
<gene>
    <name evidence="2" type="ORF">V6N11_030369</name>
</gene>
<evidence type="ECO:0000256" key="1">
    <source>
        <dbReference type="SAM" id="MobiDB-lite"/>
    </source>
</evidence>
<sequence length="171" mass="19278">MMSVYFCSFSSPSPLIYESNFPWNLNLNRPGGSLIFSTHSNNRSIVARVAQRGYGVDSVSLQSPTIEHDEEEEVVDEHVNGVVVTEPVEDAPKPARFRKKKDGDDDNDHESFEDKFKLRNGKEVFEEKAYLVGVERKGEISDSFAIEESLKELAQLADTAWLMVVGSTYQK</sequence>
<dbReference type="EMBL" id="JBBPBN010000057">
    <property type="protein sequence ID" value="KAK8988999.1"/>
    <property type="molecule type" value="Genomic_DNA"/>
</dbReference>
<dbReference type="Proteomes" id="UP001396334">
    <property type="component" value="Unassembled WGS sequence"/>
</dbReference>
<feature type="region of interest" description="Disordered" evidence="1">
    <location>
        <begin position="90"/>
        <end position="112"/>
    </location>
</feature>
<evidence type="ECO:0000313" key="2">
    <source>
        <dbReference type="EMBL" id="KAK8988999.1"/>
    </source>
</evidence>
<proteinExistence type="predicted"/>
<comment type="caution">
    <text evidence="2">The sequence shown here is derived from an EMBL/GenBank/DDBJ whole genome shotgun (WGS) entry which is preliminary data.</text>
</comment>
<evidence type="ECO:0000313" key="3">
    <source>
        <dbReference type="Proteomes" id="UP001396334"/>
    </source>
</evidence>
<protein>
    <submittedName>
        <fullName evidence="2">Uncharacterized protein</fullName>
    </submittedName>
</protein>